<proteinExistence type="predicted"/>
<dbReference type="EMBL" id="JARBHB010000016">
    <property type="protein sequence ID" value="KAJ8866237.1"/>
    <property type="molecule type" value="Genomic_DNA"/>
</dbReference>
<feature type="compositionally biased region" description="Polar residues" evidence="1">
    <location>
        <begin position="476"/>
        <end position="491"/>
    </location>
</feature>
<feature type="compositionally biased region" description="Basic and acidic residues" evidence="1">
    <location>
        <begin position="537"/>
        <end position="546"/>
    </location>
</feature>
<organism evidence="2 3">
    <name type="scientific">Dryococelus australis</name>
    <dbReference type="NCBI Taxonomy" id="614101"/>
    <lineage>
        <taxon>Eukaryota</taxon>
        <taxon>Metazoa</taxon>
        <taxon>Ecdysozoa</taxon>
        <taxon>Arthropoda</taxon>
        <taxon>Hexapoda</taxon>
        <taxon>Insecta</taxon>
        <taxon>Pterygota</taxon>
        <taxon>Neoptera</taxon>
        <taxon>Polyneoptera</taxon>
        <taxon>Phasmatodea</taxon>
        <taxon>Verophasmatodea</taxon>
        <taxon>Anareolatae</taxon>
        <taxon>Phasmatidae</taxon>
        <taxon>Eurycanthinae</taxon>
        <taxon>Dryococelus</taxon>
    </lineage>
</organism>
<dbReference type="Proteomes" id="UP001159363">
    <property type="component" value="Chromosome 15"/>
</dbReference>
<accession>A0ABQ9G2E0</accession>
<protein>
    <submittedName>
        <fullName evidence="2">Uncharacterized protein</fullName>
    </submittedName>
</protein>
<sequence length="653" mass="73440">MGASSIDEYEITVLRIMDATDTLLIHPEPGRDPFPSERCGLASEHTTCLLRGPHWCSTYLCADDVGTVTAPDHVGVVHGTRGNLRNRRGRFWGHLRSTISHLISFMDQERSFRGHLQSRWGRLWVVCGAEGVICEAGGVERLWIIWNYFRVIMEQVEQLWSDCGAHEAYCGGGLLGIGMTLNAIDFFRWHIYSSAAIDFFRWNIYSSAAIDFFRWHIYSSAAIDEFVKASLLLLRLDIKRDDRLKSQKNNCKGRVNTDKKRPVLAVADTTSNGFYLKQSSSKGTLKHYCTYEKPQALVEAISCRACKTAIQAVYNVDSIPGAVEALTESFAVKNNSIWLRSLASVLKSRQYHNVLTNELLQLLQDMQLNLRINKHMASTRWHPAVFPRSCSKTPHTCVYSTPVENSDALVGRIYAVCNVLLTTPVIIEMSDSQCIGVVTVRENGSTPRKPADQRHHPARYQLAKIDPVETPPRIESGSTGWEASSLTTTPPRSLKHFEKYGVRLSVETHRDENIKMQLDVPLGAFQHNTQPPASGPGRREIPEKTRRLAAPSGTTATCDNQGTARLGIEPSWPMEGLLFEEAIFLLQKIELCFSSPPPPSTTGWRTSERFQALIYTEERARGRALSGGYYWQRVQPSTLWHLPYAPPLFLPPP</sequence>
<name>A0ABQ9G2E0_9NEOP</name>
<gene>
    <name evidence="2" type="ORF">PR048_032080</name>
</gene>
<keyword evidence="3" id="KW-1185">Reference proteome</keyword>
<feature type="region of interest" description="Disordered" evidence="1">
    <location>
        <begin position="469"/>
        <end position="492"/>
    </location>
</feature>
<evidence type="ECO:0000256" key="1">
    <source>
        <dbReference type="SAM" id="MobiDB-lite"/>
    </source>
</evidence>
<evidence type="ECO:0000313" key="2">
    <source>
        <dbReference type="EMBL" id="KAJ8866237.1"/>
    </source>
</evidence>
<reference evidence="2 3" key="1">
    <citation type="submission" date="2023-02" db="EMBL/GenBank/DDBJ databases">
        <title>LHISI_Scaffold_Assembly.</title>
        <authorList>
            <person name="Stuart O.P."/>
            <person name="Cleave R."/>
            <person name="Magrath M.J.L."/>
            <person name="Mikheyev A.S."/>
        </authorList>
    </citation>
    <scope>NUCLEOTIDE SEQUENCE [LARGE SCALE GENOMIC DNA]</scope>
    <source>
        <strain evidence="2">Daus_M_001</strain>
        <tissue evidence="2">Leg muscle</tissue>
    </source>
</reference>
<comment type="caution">
    <text evidence="2">The sequence shown here is derived from an EMBL/GenBank/DDBJ whole genome shotgun (WGS) entry which is preliminary data.</text>
</comment>
<feature type="region of interest" description="Disordered" evidence="1">
    <location>
        <begin position="524"/>
        <end position="555"/>
    </location>
</feature>
<evidence type="ECO:0000313" key="3">
    <source>
        <dbReference type="Proteomes" id="UP001159363"/>
    </source>
</evidence>